<protein>
    <recommendedName>
        <fullName evidence="7">Phosphatidate cytidylyltransferase, mitochondrial</fullName>
        <ecNumber evidence="6">2.7.7.41</ecNumber>
    </recommendedName>
    <alternativeName>
        <fullName evidence="18">CDP-diacylglycerol synthase</fullName>
    </alternativeName>
</protein>
<dbReference type="AlphaFoldDB" id="A0A8J5H4G2"/>
<dbReference type="EC" id="2.7.7.41" evidence="6"/>
<evidence type="ECO:0000256" key="3">
    <source>
        <dbReference type="ARBA" id="ARBA00005119"/>
    </source>
</evidence>
<sequence length="367" mass="40738">MEAGQRAAELAGPLELLPPVDFCCAYGSSLLPNNTDKTSMVDYILGVADPVQWHAENLERNGHHYSKWMARLGPTAVNWVADRIGVGVHFNPFVVWRDKNIKYGVVRMHDLAMDVLTWNRFYLSGRLQKPVCRSLRCKNESTEARSIALELVVVAHILSTFLCAVFARFDNWGIRKVNLLNLKAATSASLLLLPAKFSEEDLYATICGLSYKGDLRMLFAEDKNKTARGGQGDRIASGYGEMQILDYSRKKALGNVQPEWVRFVWVVSNLSKDCGSSATNNHLCSLPWAIQSQLSLKHKMNAEGIVKPCNIVASRELAASLVTNTLRRIVMMSSGRQAISGLIATGGVNAARYFSRKLSKAWKSRTA</sequence>
<evidence type="ECO:0000256" key="11">
    <source>
        <dbReference type="ARBA" id="ARBA00022792"/>
    </source>
</evidence>
<keyword evidence="15" id="KW-0472">Membrane</keyword>
<dbReference type="GO" id="GO:0032049">
    <property type="term" value="P:cardiolipin biosynthetic process"/>
    <property type="evidence" value="ECO:0007669"/>
    <property type="project" value="InterPro"/>
</dbReference>
<evidence type="ECO:0000256" key="5">
    <source>
        <dbReference type="ARBA" id="ARBA00005458"/>
    </source>
</evidence>
<evidence type="ECO:0000256" key="2">
    <source>
        <dbReference type="ARBA" id="ARBA00004443"/>
    </source>
</evidence>
<comment type="caution">
    <text evidence="19">The sequence shown here is derived from an EMBL/GenBank/DDBJ whole genome shotgun (WGS) entry which is preliminary data.</text>
</comment>
<comment type="cofactor">
    <cofactor evidence="1">
        <name>Mg(2+)</name>
        <dbReference type="ChEBI" id="CHEBI:18420"/>
    </cofactor>
</comment>
<proteinExistence type="inferred from homology"/>
<dbReference type="GO" id="GO:0016024">
    <property type="term" value="P:CDP-diacylglycerol biosynthetic process"/>
    <property type="evidence" value="ECO:0007669"/>
    <property type="project" value="UniProtKB-UniPathway"/>
</dbReference>
<keyword evidence="17" id="KW-1208">Phospholipid metabolism</keyword>
<comment type="pathway">
    <text evidence="3">Phospholipid metabolism; CDP-diacylglycerol biosynthesis; CDP-diacylglycerol from sn-glycerol 3-phosphate: step 3/3.</text>
</comment>
<evidence type="ECO:0000256" key="12">
    <source>
        <dbReference type="ARBA" id="ARBA00022842"/>
    </source>
</evidence>
<evidence type="ECO:0000256" key="1">
    <source>
        <dbReference type="ARBA" id="ARBA00001946"/>
    </source>
</evidence>
<comment type="pathway">
    <text evidence="4">Lipid metabolism.</text>
</comment>
<evidence type="ECO:0000256" key="18">
    <source>
        <dbReference type="ARBA" id="ARBA00029893"/>
    </source>
</evidence>
<evidence type="ECO:0000256" key="15">
    <source>
        <dbReference type="ARBA" id="ARBA00023136"/>
    </source>
</evidence>
<evidence type="ECO:0000256" key="6">
    <source>
        <dbReference type="ARBA" id="ARBA00012487"/>
    </source>
</evidence>
<dbReference type="PANTHER" id="PTHR13619:SF0">
    <property type="entry name" value="PHOSPHATIDATE CYTIDYLYLTRANSFERASE, MITOCHONDRIAL"/>
    <property type="match status" value="1"/>
</dbReference>
<evidence type="ECO:0000313" key="19">
    <source>
        <dbReference type="EMBL" id="KAG6516313.1"/>
    </source>
</evidence>
<keyword evidence="14" id="KW-0496">Mitochondrion</keyword>
<accession>A0A8J5H4G2</accession>
<evidence type="ECO:0000256" key="10">
    <source>
        <dbReference type="ARBA" id="ARBA00022695"/>
    </source>
</evidence>
<keyword evidence="9" id="KW-0808">Transferase</keyword>
<evidence type="ECO:0000256" key="7">
    <source>
        <dbReference type="ARBA" id="ARBA00018337"/>
    </source>
</evidence>
<evidence type="ECO:0000256" key="14">
    <source>
        <dbReference type="ARBA" id="ARBA00023128"/>
    </source>
</evidence>
<keyword evidence="20" id="KW-1185">Reference proteome</keyword>
<comment type="subcellular location">
    <subcellularLocation>
        <location evidence="2">Mitochondrion inner membrane</location>
        <topology evidence="2">Peripheral membrane protein</topology>
        <orientation evidence="2">Matrix side</orientation>
    </subcellularLocation>
</comment>
<dbReference type="GO" id="GO:0004605">
    <property type="term" value="F:phosphatidate cytidylyltransferase activity"/>
    <property type="evidence" value="ECO:0007669"/>
    <property type="project" value="UniProtKB-EC"/>
</dbReference>
<keyword evidence="10" id="KW-0548">Nucleotidyltransferase</keyword>
<dbReference type="EMBL" id="JACMSC010000007">
    <property type="protein sequence ID" value="KAG6516313.1"/>
    <property type="molecule type" value="Genomic_DNA"/>
</dbReference>
<keyword evidence="12" id="KW-0460">Magnesium</keyword>
<evidence type="ECO:0000256" key="16">
    <source>
        <dbReference type="ARBA" id="ARBA00023209"/>
    </source>
</evidence>
<dbReference type="GO" id="GO:0005743">
    <property type="term" value="C:mitochondrial inner membrane"/>
    <property type="evidence" value="ECO:0007669"/>
    <property type="project" value="UniProtKB-SubCell"/>
</dbReference>
<evidence type="ECO:0000256" key="17">
    <source>
        <dbReference type="ARBA" id="ARBA00023264"/>
    </source>
</evidence>
<keyword evidence="11" id="KW-0999">Mitochondrion inner membrane</keyword>
<evidence type="ECO:0000313" key="20">
    <source>
        <dbReference type="Proteomes" id="UP000734854"/>
    </source>
</evidence>
<evidence type="ECO:0000256" key="8">
    <source>
        <dbReference type="ARBA" id="ARBA00022516"/>
    </source>
</evidence>
<keyword evidence="16" id="KW-0594">Phospholipid biosynthesis</keyword>
<name>A0A8J5H4G2_ZINOF</name>
<comment type="similarity">
    <text evidence="5">Belongs to the TAM41 family.</text>
</comment>
<reference evidence="19 20" key="1">
    <citation type="submission" date="2020-08" db="EMBL/GenBank/DDBJ databases">
        <title>Plant Genome Project.</title>
        <authorList>
            <person name="Zhang R.-G."/>
        </authorList>
    </citation>
    <scope>NUCLEOTIDE SEQUENCE [LARGE SCALE GENOMIC DNA]</scope>
    <source>
        <tissue evidence="19">Rhizome</tissue>
    </source>
</reference>
<evidence type="ECO:0000256" key="9">
    <source>
        <dbReference type="ARBA" id="ARBA00022679"/>
    </source>
</evidence>
<dbReference type="Pfam" id="PF09139">
    <property type="entry name" value="Tam41_Mmp37"/>
    <property type="match status" value="2"/>
</dbReference>
<organism evidence="19 20">
    <name type="scientific">Zingiber officinale</name>
    <name type="common">Ginger</name>
    <name type="synonym">Amomum zingiber</name>
    <dbReference type="NCBI Taxonomy" id="94328"/>
    <lineage>
        <taxon>Eukaryota</taxon>
        <taxon>Viridiplantae</taxon>
        <taxon>Streptophyta</taxon>
        <taxon>Embryophyta</taxon>
        <taxon>Tracheophyta</taxon>
        <taxon>Spermatophyta</taxon>
        <taxon>Magnoliopsida</taxon>
        <taxon>Liliopsida</taxon>
        <taxon>Zingiberales</taxon>
        <taxon>Zingiberaceae</taxon>
        <taxon>Zingiber</taxon>
    </lineage>
</organism>
<dbReference type="InterPro" id="IPR015222">
    <property type="entry name" value="Tam41"/>
</dbReference>
<gene>
    <name evidence="19" type="ORF">ZIOFF_026772</name>
</gene>
<dbReference type="Proteomes" id="UP000734854">
    <property type="component" value="Unassembled WGS sequence"/>
</dbReference>
<evidence type="ECO:0000256" key="4">
    <source>
        <dbReference type="ARBA" id="ARBA00005189"/>
    </source>
</evidence>
<dbReference type="UniPathway" id="UPA00557">
    <property type="reaction ID" value="UER00614"/>
</dbReference>
<keyword evidence="13" id="KW-0443">Lipid metabolism</keyword>
<keyword evidence="8" id="KW-0444">Lipid biosynthesis</keyword>
<dbReference type="PANTHER" id="PTHR13619">
    <property type="entry name" value="PHOSPHATIDATE CYTIDYLYLTRANSFERASE, MITOCHONDRIAL"/>
    <property type="match status" value="1"/>
</dbReference>
<evidence type="ECO:0000256" key="13">
    <source>
        <dbReference type="ARBA" id="ARBA00023098"/>
    </source>
</evidence>